<keyword evidence="2" id="KW-1185">Reference proteome</keyword>
<evidence type="ECO:0000313" key="1">
    <source>
        <dbReference type="EMBL" id="KAK3343367.1"/>
    </source>
</evidence>
<reference evidence="1" key="2">
    <citation type="submission" date="2023-06" db="EMBL/GenBank/DDBJ databases">
        <authorList>
            <consortium name="Lawrence Berkeley National Laboratory"/>
            <person name="Haridas S."/>
            <person name="Hensen N."/>
            <person name="Bonometti L."/>
            <person name="Westerberg I."/>
            <person name="Brannstrom I.O."/>
            <person name="Guillou S."/>
            <person name="Cros-Aarteil S."/>
            <person name="Calhoun S."/>
            <person name="Kuo A."/>
            <person name="Mondo S."/>
            <person name="Pangilinan J."/>
            <person name="Riley R."/>
            <person name="Labutti K."/>
            <person name="Andreopoulos B."/>
            <person name="Lipzen A."/>
            <person name="Chen C."/>
            <person name="Yanf M."/>
            <person name="Daum C."/>
            <person name="Ng V."/>
            <person name="Clum A."/>
            <person name="Steindorff A."/>
            <person name="Ohm R."/>
            <person name="Martin F."/>
            <person name="Silar P."/>
            <person name="Natvig D."/>
            <person name="Lalanne C."/>
            <person name="Gautier V."/>
            <person name="Ament-Velasquez S.L."/>
            <person name="Kruys A."/>
            <person name="Hutchinson M.I."/>
            <person name="Powell A.J."/>
            <person name="Barry K."/>
            <person name="Miller A.N."/>
            <person name="Grigoriev I.V."/>
            <person name="Debuchy R."/>
            <person name="Gladieux P."/>
            <person name="Thoren M.H."/>
            <person name="Johannesson H."/>
        </authorList>
    </citation>
    <scope>NUCLEOTIDE SEQUENCE</scope>
    <source>
        <strain evidence="1">CBS 955.72</strain>
    </source>
</reference>
<accession>A0AAJ0M9B0</accession>
<dbReference type="Proteomes" id="UP001275084">
    <property type="component" value="Unassembled WGS sequence"/>
</dbReference>
<reference evidence="1" key="1">
    <citation type="journal article" date="2023" name="Mol. Phylogenet. Evol.">
        <title>Genome-scale phylogeny and comparative genomics of the fungal order Sordariales.</title>
        <authorList>
            <person name="Hensen N."/>
            <person name="Bonometti L."/>
            <person name="Westerberg I."/>
            <person name="Brannstrom I.O."/>
            <person name="Guillou S."/>
            <person name="Cros-Aarteil S."/>
            <person name="Calhoun S."/>
            <person name="Haridas S."/>
            <person name="Kuo A."/>
            <person name="Mondo S."/>
            <person name="Pangilinan J."/>
            <person name="Riley R."/>
            <person name="LaButti K."/>
            <person name="Andreopoulos B."/>
            <person name="Lipzen A."/>
            <person name="Chen C."/>
            <person name="Yan M."/>
            <person name="Daum C."/>
            <person name="Ng V."/>
            <person name="Clum A."/>
            <person name="Steindorff A."/>
            <person name="Ohm R.A."/>
            <person name="Martin F."/>
            <person name="Silar P."/>
            <person name="Natvig D.O."/>
            <person name="Lalanne C."/>
            <person name="Gautier V."/>
            <person name="Ament-Velasquez S.L."/>
            <person name="Kruys A."/>
            <person name="Hutchinson M.I."/>
            <person name="Powell A.J."/>
            <person name="Barry K."/>
            <person name="Miller A.N."/>
            <person name="Grigoriev I.V."/>
            <person name="Debuchy R."/>
            <person name="Gladieux P."/>
            <person name="Hiltunen Thoren M."/>
            <person name="Johannesson H."/>
        </authorList>
    </citation>
    <scope>NUCLEOTIDE SEQUENCE</scope>
    <source>
        <strain evidence="1">CBS 955.72</strain>
    </source>
</reference>
<evidence type="ECO:0000313" key="2">
    <source>
        <dbReference type="Proteomes" id="UP001275084"/>
    </source>
</evidence>
<gene>
    <name evidence="1" type="ORF">B0T25DRAFT_521529</name>
</gene>
<sequence length="156" mass="17383">MSYHELLAIGEEPQPQQSVEGIDSPATVTFFTNLCEFQHFIRGGPTDLKKSKLSAVEANWVDVQFIKRRMDKGHIDLEEILLQTGACLAPNPGTITSWKDKSTDFQLLYHRLTYLQQSAERINAPITGLASIVGSTFSATYAKPSLTAMLHSGYRH</sequence>
<dbReference type="EMBL" id="JAUIQD010000007">
    <property type="protein sequence ID" value="KAK3343367.1"/>
    <property type="molecule type" value="Genomic_DNA"/>
</dbReference>
<comment type="caution">
    <text evidence="1">The sequence shown here is derived from an EMBL/GenBank/DDBJ whole genome shotgun (WGS) entry which is preliminary data.</text>
</comment>
<name>A0AAJ0M9B0_9PEZI</name>
<dbReference type="AlphaFoldDB" id="A0AAJ0M9B0"/>
<protein>
    <submittedName>
        <fullName evidence="1">Uncharacterized protein</fullName>
    </submittedName>
</protein>
<organism evidence="1 2">
    <name type="scientific">Lasiosphaeria hispida</name>
    <dbReference type="NCBI Taxonomy" id="260671"/>
    <lineage>
        <taxon>Eukaryota</taxon>
        <taxon>Fungi</taxon>
        <taxon>Dikarya</taxon>
        <taxon>Ascomycota</taxon>
        <taxon>Pezizomycotina</taxon>
        <taxon>Sordariomycetes</taxon>
        <taxon>Sordariomycetidae</taxon>
        <taxon>Sordariales</taxon>
        <taxon>Lasiosphaeriaceae</taxon>
        <taxon>Lasiosphaeria</taxon>
    </lineage>
</organism>
<proteinExistence type="predicted"/>